<sequence>MQDGTILVLGTEHRSNKYLSILQLVLSADWVQSPTYGQQQLARYHLRTCFRLPHVEVSAANTWYEHICAV</sequence>
<organism evidence="1">
    <name type="scientific">Arundo donax</name>
    <name type="common">Giant reed</name>
    <name type="synonym">Donax arundinaceus</name>
    <dbReference type="NCBI Taxonomy" id="35708"/>
    <lineage>
        <taxon>Eukaryota</taxon>
        <taxon>Viridiplantae</taxon>
        <taxon>Streptophyta</taxon>
        <taxon>Embryophyta</taxon>
        <taxon>Tracheophyta</taxon>
        <taxon>Spermatophyta</taxon>
        <taxon>Magnoliopsida</taxon>
        <taxon>Liliopsida</taxon>
        <taxon>Poales</taxon>
        <taxon>Poaceae</taxon>
        <taxon>PACMAD clade</taxon>
        <taxon>Arundinoideae</taxon>
        <taxon>Arundineae</taxon>
        <taxon>Arundo</taxon>
    </lineage>
</organism>
<proteinExistence type="predicted"/>
<name>A0A0A9SSA6_ARUDO</name>
<accession>A0A0A9SSA6</accession>
<dbReference type="AlphaFoldDB" id="A0A0A9SSA6"/>
<protein>
    <submittedName>
        <fullName evidence="1">Uncharacterized protein</fullName>
    </submittedName>
</protein>
<reference evidence="1" key="1">
    <citation type="submission" date="2014-09" db="EMBL/GenBank/DDBJ databases">
        <authorList>
            <person name="Magalhaes I.L.F."/>
            <person name="Oliveira U."/>
            <person name="Santos F.R."/>
            <person name="Vidigal T.H.D.A."/>
            <person name="Brescovit A.D."/>
            <person name="Santos A.J."/>
        </authorList>
    </citation>
    <scope>NUCLEOTIDE SEQUENCE</scope>
    <source>
        <tissue evidence="1">Shoot tissue taken approximately 20 cm above the soil surface</tissue>
    </source>
</reference>
<evidence type="ECO:0000313" key="1">
    <source>
        <dbReference type="EMBL" id="JAD27757.1"/>
    </source>
</evidence>
<reference evidence="1" key="2">
    <citation type="journal article" date="2015" name="Data Brief">
        <title>Shoot transcriptome of the giant reed, Arundo donax.</title>
        <authorList>
            <person name="Barrero R.A."/>
            <person name="Guerrero F.D."/>
            <person name="Moolhuijzen P."/>
            <person name="Goolsby J.A."/>
            <person name="Tidwell J."/>
            <person name="Bellgard S.E."/>
            <person name="Bellgard M.I."/>
        </authorList>
    </citation>
    <scope>NUCLEOTIDE SEQUENCE</scope>
    <source>
        <tissue evidence="1">Shoot tissue taken approximately 20 cm above the soil surface</tissue>
    </source>
</reference>
<dbReference type="EMBL" id="GBRH01270138">
    <property type="protein sequence ID" value="JAD27757.1"/>
    <property type="molecule type" value="Transcribed_RNA"/>
</dbReference>